<dbReference type="CDD" id="cd22249">
    <property type="entry name" value="UDM1_RNF168_RNF169-like"/>
    <property type="match status" value="1"/>
</dbReference>
<reference evidence="2" key="1">
    <citation type="submission" date="2023-08" db="EMBL/GenBank/DDBJ databases">
        <authorList>
            <person name="Audoor S."/>
            <person name="Bilcke G."/>
        </authorList>
    </citation>
    <scope>NUCLEOTIDE SEQUENCE</scope>
</reference>
<keyword evidence="3" id="KW-1185">Reference proteome</keyword>
<feature type="compositionally biased region" description="Basic and acidic residues" evidence="1">
    <location>
        <begin position="177"/>
        <end position="193"/>
    </location>
</feature>
<name>A0AAD2CMX5_9STRA</name>
<dbReference type="AlphaFoldDB" id="A0AAD2CMX5"/>
<gene>
    <name evidence="2" type="ORF">CYCCA115_LOCUS4332</name>
</gene>
<feature type="compositionally biased region" description="Basic residues" evidence="1">
    <location>
        <begin position="126"/>
        <end position="139"/>
    </location>
</feature>
<comment type="caution">
    <text evidence="2">The sequence shown here is derived from an EMBL/GenBank/DDBJ whole genome shotgun (WGS) entry which is preliminary data.</text>
</comment>
<evidence type="ECO:0000256" key="1">
    <source>
        <dbReference type="SAM" id="MobiDB-lite"/>
    </source>
</evidence>
<feature type="region of interest" description="Disordered" evidence="1">
    <location>
        <begin position="26"/>
        <end position="57"/>
    </location>
</feature>
<accession>A0AAD2CMX5</accession>
<organism evidence="2 3">
    <name type="scientific">Cylindrotheca closterium</name>
    <dbReference type="NCBI Taxonomy" id="2856"/>
    <lineage>
        <taxon>Eukaryota</taxon>
        <taxon>Sar</taxon>
        <taxon>Stramenopiles</taxon>
        <taxon>Ochrophyta</taxon>
        <taxon>Bacillariophyta</taxon>
        <taxon>Bacillariophyceae</taxon>
        <taxon>Bacillariophycidae</taxon>
        <taxon>Bacillariales</taxon>
        <taxon>Bacillariaceae</taxon>
        <taxon>Cylindrotheca</taxon>
    </lineage>
</organism>
<evidence type="ECO:0000313" key="3">
    <source>
        <dbReference type="Proteomes" id="UP001295423"/>
    </source>
</evidence>
<feature type="region of interest" description="Disordered" evidence="1">
    <location>
        <begin position="407"/>
        <end position="426"/>
    </location>
</feature>
<evidence type="ECO:0000313" key="2">
    <source>
        <dbReference type="EMBL" id="CAJ1934995.1"/>
    </source>
</evidence>
<feature type="compositionally biased region" description="Basic and acidic residues" evidence="1">
    <location>
        <begin position="290"/>
        <end position="322"/>
    </location>
</feature>
<feature type="compositionally biased region" description="Basic and acidic residues" evidence="1">
    <location>
        <begin position="33"/>
        <end position="43"/>
    </location>
</feature>
<feature type="compositionally biased region" description="Polar residues" evidence="1">
    <location>
        <begin position="195"/>
        <end position="208"/>
    </location>
</feature>
<feature type="region of interest" description="Disordered" evidence="1">
    <location>
        <begin position="69"/>
        <end position="139"/>
    </location>
</feature>
<feature type="region of interest" description="Disordered" evidence="1">
    <location>
        <begin position="290"/>
        <end position="326"/>
    </location>
</feature>
<sequence>MKTKLYVEKAVHQWRTMFSCGEDTTLDAAAPKKNNDDQHDPINKSKGQSSKSKDTSLFRQMTSKIMVYGDIERINTDSTTTDSSQSEKHGPHQAPVIDTIRPDTKTVPIAIETTDNNSIASEKRTKTNRKKQKKNRLLRRNPVREQFFETVVYDLGYDELEDESEQDKPITSTTKTQQDKTKENEITEPHKDYGPSSSTKHTPSQEDTYSVSVLTMREFDADGNFAPDVVRKEHNYNSSQKMAQMMKGIDIKSSIARMRMYKQGHAAEQQQRLQYDEMRREQEELLQKRLQQRRRENERKEHEEKLQKQLELQKKRDEEANKKKSVTGGVDKWEDEYSVDDNEDSLNYSVSVMTSNKTSGILKSSGHLAPPSRFVIDITTTTKEEAENSRGPLFGLFQIGESQIEDGLSDEEDAPSDEDDEEYEPKLISRPKAKPFAFTFGKEEELESSSSTKWESFEGGHVFHMGLGKKHFTKRGHFKTSGFKWEERPWEVVL</sequence>
<dbReference type="Proteomes" id="UP001295423">
    <property type="component" value="Unassembled WGS sequence"/>
</dbReference>
<dbReference type="EMBL" id="CAKOGP040000435">
    <property type="protein sequence ID" value="CAJ1934995.1"/>
    <property type="molecule type" value="Genomic_DNA"/>
</dbReference>
<feature type="compositionally biased region" description="Acidic residues" evidence="1">
    <location>
        <begin position="407"/>
        <end position="423"/>
    </location>
</feature>
<protein>
    <submittedName>
        <fullName evidence="2">Uncharacterized protein</fullName>
    </submittedName>
</protein>
<feature type="region of interest" description="Disordered" evidence="1">
    <location>
        <begin position="160"/>
        <end position="208"/>
    </location>
</feature>
<proteinExistence type="predicted"/>